<dbReference type="SUPFAM" id="SSF57652">
    <property type="entry name" value="HIPIP (high potential iron protein)"/>
    <property type="match status" value="1"/>
</dbReference>
<evidence type="ECO:0000259" key="9">
    <source>
        <dbReference type="PROSITE" id="PS51373"/>
    </source>
</evidence>
<evidence type="ECO:0000313" key="11">
    <source>
        <dbReference type="Proteomes" id="UP000298656"/>
    </source>
</evidence>
<protein>
    <recommendedName>
        <fullName evidence="7">High-potential iron-sulfur protein</fullName>
        <shortName evidence="7">HiPIP</shortName>
    </recommendedName>
</protein>
<dbReference type="Proteomes" id="UP000298656">
    <property type="component" value="Chromosome 2"/>
</dbReference>
<dbReference type="GO" id="GO:0046872">
    <property type="term" value="F:metal ion binding"/>
    <property type="evidence" value="ECO:0007669"/>
    <property type="project" value="UniProtKB-KW"/>
</dbReference>
<evidence type="ECO:0000256" key="7">
    <source>
        <dbReference type="RuleBase" id="RU000620"/>
    </source>
</evidence>
<name>A0A4P8IWD7_9BURK</name>
<keyword evidence="1 7" id="KW-0813">Transport</keyword>
<dbReference type="PROSITE" id="PS51373">
    <property type="entry name" value="HIPIP"/>
    <property type="match status" value="1"/>
</dbReference>
<evidence type="ECO:0000256" key="8">
    <source>
        <dbReference type="SAM" id="SignalP"/>
    </source>
</evidence>
<sequence length="103" mass="10869">MKSCRREFIVGSVVGLVSTAFLPLVAHAAEQLSETDPSAVALGYRVDATKVDKVKFPKYAAGQECANCQFYQGSASTKTAACPLFNGKTVEGAGWCNGYAKKG</sequence>
<keyword evidence="8" id="KW-0732">Signal</keyword>
<keyword evidence="5 7" id="KW-0408">Iron</keyword>
<feature type="signal peptide" evidence="8">
    <location>
        <begin position="1"/>
        <end position="28"/>
    </location>
</feature>
<gene>
    <name evidence="10" type="ORF">FAZ95_27155</name>
</gene>
<dbReference type="Gene3D" id="4.10.490.10">
    <property type="entry name" value="High potential iron-sulphur protein"/>
    <property type="match status" value="1"/>
</dbReference>
<proteinExistence type="inferred from homology"/>
<keyword evidence="11" id="KW-1185">Reference proteome</keyword>
<dbReference type="Pfam" id="PF01355">
    <property type="entry name" value="HIPIP"/>
    <property type="match status" value="1"/>
</dbReference>
<dbReference type="InterPro" id="IPR000170">
    <property type="entry name" value="High_potential_FeS_prot"/>
</dbReference>
<comment type="subunit">
    <text evidence="7">Homodimer.</text>
</comment>
<dbReference type="RefSeq" id="WP_137335582.1">
    <property type="nucleotide sequence ID" value="NZ_CP040078.1"/>
</dbReference>
<reference evidence="10 11" key="1">
    <citation type="submission" date="2019-05" db="EMBL/GenBank/DDBJ databases">
        <title>Burkholderia sp. DHOD12, isolated from subtropical forest soil.</title>
        <authorList>
            <person name="Gao Z.-H."/>
            <person name="Qiu L.-H."/>
        </authorList>
    </citation>
    <scope>NUCLEOTIDE SEQUENCE [LARGE SCALE GENOMIC DNA]</scope>
    <source>
        <strain evidence="10 11">DHOD12</strain>
    </source>
</reference>
<keyword evidence="4 7" id="KW-0249">Electron transport</keyword>
<feature type="domain" description="High potential iron-sulfur proteins family profile" evidence="9">
    <location>
        <begin position="26"/>
        <end position="103"/>
    </location>
</feature>
<organism evidence="10 11">
    <name type="scientific">Trinickia violacea</name>
    <dbReference type="NCBI Taxonomy" id="2571746"/>
    <lineage>
        <taxon>Bacteria</taxon>
        <taxon>Pseudomonadati</taxon>
        <taxon>Pseudomonadota</taxon>
        <taxon>Betaproteobacteria</taxon>
        <taxon>Burkholderiales</taxon>
        <taxon>Burkholderiaceae</taxon>
        <taxon>Trinickia</taxon>
    </lineage>
</organism>
<accession>A0A4P8IWD7</accession>
<evidence type="ECO:0000256" key="6">
    <source>
        <dbReference type="ARBA" id="ARBA00023014"/>
    </source>
</evidence>
<keyword evidence="6 7" id="KW-0411">Iron-sulfur</keyword>
<dbReference type="GO" id="GO:0019646">
    <property type="term" value="P:aerobic electron transport chain"/>
    <property type="evidence" value="ECO:0007669"/>
    <property type="project" value="InterPro"/>
</dbReference>
<dbReference type="InterPro" id="IPR006311">
    <property type="entry name" value="TAT_signal"/>
</dbReference>
<keyword evidence="2 7" id="KW-0004">4Fe-4S</keyword>
<evidence type="ECO:0000256" key="1">
    <source>
        <dbReference type="ARBA" id="ARBA00022448"/>
    </source>
</evidence>
<feature type="chain" id="PRO_5021000706" description="High-potential iron-sulfur protein" evidence="8">
    <location>
        <begin position="29"/>
        <end position="103"/>
    </location>
</feature>
<comment type="similarity">
    <text evidence="7">Belongs to the high-potential iron-sulfur protein (HiPIP) family.</text>
</comment>
<comment type="function">
    <text evidence="7">Specific class of high-redox-potential 4Fe-4S ferredoxins. Functions in anaerobic electron transport in most purple and in some other photosynthetic bacteria and in at least one genus (Paracoccus) of halophilic, denitrifying bacteria.</text>
</comment>
<dbReference type="OrthoDB" id="5298540at2"/>
<dbReference type="PROSITE" id="PS51318">
    <property type="entry name" value="TAT"/>
    <property type="match status" value="1"/>
</dbReference>
<dbReference type="InterPro" id="IPR036369">
    <property type="entry name" value="HIPIP_sf"/>
</dbReference>
<dbReference type="EMBL" id="CP040078">
    <property type="protein sequence ID" value="QCP52811.1"/>
    <property type="molecule type" value="Genomic_DNA"/>
</dbReference>
<dbReference type="AlphaFoldDB" id="A0A4P8IWD7"/>
<evidence type="ECO:0000313" key="10">
    <source>
        <dbReference type="EMBL" id="QCP52811.1"/>
    </source>
</evidence>
<dbReference type="GO" id="GO:0009055">
    <property type="term" value="F:electron transfer activity"/>
    <property type="evidence" value="ECO:0007669"/>
    <property type="project" value="InterPro"/>
</dbReference>
<dbReference type="KEGG" id="tvl:FAZ95_27155"/>
<evidence type="ECO:0000256" key="2">
    <source>
        <dbReference type="ARBA" id="ARBA00022485"/>
    </source>
</evidence>
<evidence type="ECO:0000256" key="5">
    <source>
        <dbReference type="ARBA" id="ARBA00023004"/>
    </source>
</evidence>
<evidence type="ECO:0000256" key="3">
    <source>
        <dbReference type="ARBA" id="ARBA00022723"/>
    </source>
</evidence>
<evidence type="ECO:0000256" key="4">
    <source>
        <dbReference type="ARBA" id="ARBA00022982"/>
    </source>
</evidence>
<keyword evidence="3 7" id="KW-0479">Metal-binding</keyword>
<dbReference type="GO" id="GO:0051539">
    <property type="term" value="F:4 iron, 4 sulfur cluster binding"/>
    <property type="evidence" value="ECO:0007669"/>
    <property type="project" value="UniProtKB-KW"/>
</dbReference>